<dbReference type="STRING" id="1442371.A0A0D2HJ31"/>
<keyword evidence="3" id="KW-1185">Reference proteome</keyword>
<evidence type="ECO:0008006" key="4">
    <source>
        <dbReference type="Google" id="ProtNLM"/>
    </source>
</evidence>
<accession>A0A0D2HJ31</accession>
<dbReference type="RefSeq" id="XP_016636013.1">
    <property type="nucleotide sequence ID" value="XM_016772543.1"/>
</dbReference>
<dbReference type="OrthoDB" id="2018133at2759"/>
<comment type="similarity">
    <text evidence="1">Belongs to the enoyl-CoA hydratase/isomerase family.</text>
</comment>
<dbReference type="PANTHER" id="PTHR43684">
    <property type="match status" value="1"/>
</dbReference>
<name>A0A0D2HJ31_9EURO</name>
<organism evidence="2 3">
    <name type="scientific">Fonsecaea multimorphosa CBS 102226</name>
    <dbReference type="NCBI Taxonomy" id="1442371"/>
    <lineage>
        <taxon>Eukaryota</taxon>
        <taxon>Fungi</taxon>
        <taxon>Dikarya</taxon>
        <taxon>Ascomycota</taxon>
        <taxon>Pezizomycotina</taxon>
        <taxon>Eurotiomycetes</taxon>
        <taxon>Chaetothyriomycetidae</taxon>
        <taxon>Chaetothyriales</taxon>
        <taxon>Herpotrichiellaceae</taxon>
        <taxon>Fonsecaea</taxon>
    </lineage>
</organism>
<evidence type="ECO:0000313" key="2">
    <source>
        <dbReference type="EMBL" id="KIY01891.1"/>
    </source>
</evidence>
<evidence type="ECO:0000256" key="1">
    <source>
        <dbReference type="ARBA" id="ARBA00005254"/>
    </source>
</evidence>
<dbReference type="InterPro" id="IPR001753">
    <property type="entry name" value="Enoyl-CoA_hydra/iso"/>
</dbReference>
<evidence type="ECO:0000313" key="3">
    <source>
        <dbReference type="Proteomes" id="UP000053411"/>
    </source>
</evidence>
<dbReference type="SUPFAM" id="SSF52096">
    <property type="entry name" value="ClpP/crotonase"/>
    <property type="match status" value="1"/>
</dbReference>
<dbReference type="Gene3D" id="3.90.226.10">
    <property type="entry name" value="2-enoyl-CoA Hydratase, Chain A, domain 1"/>
    <property type="match status" value="1"/>
</dbReference>
<dbReference type="EMBL" id="KN848064">
    <property type="protein sequence ID" value="KIY01891.1"/>
    <property type="molecule type" value="Genomic_DNA"/>
</dbReference>
<dbReference type="VEuPathDB" id="FungiDB:Z520_02029"/>
<dbReference type="InterPro" id="IPR051053">
    <property type="entry name" value="ECH/Chromodomain_protein"/>
</dbReference>
<dbReference type="InterPro" id="IPR029045">
    <property type="entry name" value="ClpP/crotonase-like_dom_sf"/>
</dbReference>
<dbReference type="Pfam" id="PF00378">
    <property type="entry name" value="ECH_1"/>
    <property type="match status" value="1"/>
</dbReference>
<dbReference type="PANTHER" id="PTHR43684:SF4">
    <property type="entry name" value="ENOYL-COA HYDRATASE_ISOMERASE FAMILY PROTEIN (AFU_ORTHOLOGUE AFUA_1G01890)"/>
    <property type="match status" value="1"/>
</dbReference>
<dbReference type="CDD" id="cd06558">
    <property type="entry name" value="crotonase-like"/>
    <property type="match status" value="1"/>
</dbReference>
<dbReference type="GeneID" id="27707775"/>
<dbReference type="AlphaFoldDB" id="A0A0D2HJ31"/>
<proteinExistence type="inferred from homology"/>
<reference evidence="2 3" key="1">
    <citation type="submission" date="2015-01" db="EMBL/GenBank/DDBJ databases">
        <title>The Genome Sequence of Fonsecaea multimorphosa CBS 102226.</title>
        <authorList>
            <consortium name="The Broad Institute Genomics Platform"/>
            <person name="Cuomo C."/>
            <person name="de Hoog S."/>
            <person name="Gorbushina A."/>
            <person name="Stielow B."/>
            <person name="Teixiera M."/>
            <person name="Abouelleil A."/>
            <person name="Chapman S.B."/>
            <person name="Priest M."/>
            <person name="Young S.K."/>
            <person name="Wortman J."/>
            <person name="Nusbaum C."/>
            <person name="Birren B."/>
        </authorList>
    </citation>
    <scope>NUCLEOTIDE SEQUENCE [LARGE SCALE GENOMIC DNA]</scope>
    <source>
        <strain evidence="2 3">CBS 102226</strain>
    </source>
</reference>
<protein>
    <recommendedName>
        <fullName evidence="4">Enoyl-CoA hydratase</fullName>
    </recommendedName>
</protein>
<gene>
    <name evidence="2" type="ORF">Z520_02029</name>
</gene>
<dbReference type="Proteomes" id="UP000053411">
    <property type="component" value="Unassembled WGS sequence"/>
</dbReference>
<sequence length="325" mass="35317">MPPRAHPPLQIPDSYATLPLKQIKVSHVPESSPTPTPVLIITLNRPQRQNAFTDQMREDMERVYELIDIDPRVKVVVLTGAGRSFCAGADLEIGFIGAKDESGQVKNPKTERDVDHRDGGGRTSLAIHHCSKPTIAAIQGAAVGVGITMCLPATIRIAYAKAKIGFVFSRRGLIMEACSSFFLPRLIGHSRALHLTTTGSVYPAESPLFGTLFSELCPTPEATVARALELADEVAKNTSTVSTKLMRELMYRGADSAEGAHLLDSKIIHGLFGSKDNLEGVESFLEKRPVKFAGTMPQDAPAAYPWWEQIDIGQKGPDPRGKPKL</sequence>